<dbReference type="Proteomes" id="UP000203464">
    <property type="component" value="Unassembled WGS sequence"/>
</dbReference>
<protein>
    <submittedName>
        <fullName evidence="1">Uncharacterized protein</fullName>
    </submittedName>
</protein>
<organism evidence="1 2">
    <name type="scientific">Octadecabacter ascidiaceicola</name>
    <dbReference type="NCBI Taxonomy" id="1655543"/>
    <lineage>
        <taxon>Bacteria</taxon>
        <taxon>Pseudomonadati</taxon>
        <taxon>Pseudomonadota</taxon>
        <taxon>Alphaproteobacteria</taxon>
        <taxon>Rhodobacterales</taxon>
        <taxon>Roseobacteraceae</taxon>
        <taxon>Octadecabacter</taxon>
    </lineage>
</organism>
<dbReference type="EMBL" id="FXYD01000006">
    <property type="protein sequence ID" value="SMX44310.1"/>
    <property type="molecule type" value="Genomic_DNA"/>
</dbReference>
<dbReference type="AlphaFoldDB" id="A0A238KNV0"/>
<proteinExistence type="predicted"/>
<sequence>MRQTSFDHYRETQTSHYGVTLPDDGSFWRSRRGFLSNPAHGLSFRTTVEGVEHQIGFAINNTKSNLHFDFSGCTYTDGPNGLRKIINNDCDNLDNHGSDLFFTTPPNDPNPAILKLHSFDSVEDIRIFRFVHGDATVSVSVGSDLRIGRPKLPQSSWMSIRAAIIPLLDTHFVFNPPT</sequence>
<name>A0A238KNV0_9RHOB</name>
<accession>A0A238KNV0</accession>
<gene>
    <name evidence="1" type="ORF">OCA8868_03115</name>
</gene>
<evidence type="ECO:0000313" key="1">
    <source>
        <dbReference type="EMBL" id="SMX44310.1"/>
    </source>
</evidence>
<keyword evidence="2" id="KW-1185">Reference proteome</keyword>
<evidence type="ECO:0000313" key="2">
    <source>
        <dbReference type="Proteomes" id="UP000203464"/>
    </source>
</evidence>
<reference evidence="2" key="1">
    <citation type="submission" date="2017-05" db="EMBL/GenBank/DDBJ databases">
        <authorList>
            <person name="Rodrigo-Torres L."/>
            <person name="Arahal R. D."/>
            <person name="Lucena T."/>
        </authorList>
    </citation>
    <scope>NUCLEOTIDE SEQUENCE [LARGE SCALE GENOMIC DNA]</scope>
    <source>
        <strain evidence="2">CECT 8868</strain>
    </source>
</reference>